<feature type="compositionally biased region" description="Pro residues" evidence="6">
    <location>
        <begin position="30"/>
        <end position="50"/>
    </location>
</feature>
<feature type="compositionally biased region" description="Low complexity" evidence="6">
    <location>
        <begin position="2023"/>
        <end position="2036"/>
    </location>
</feature>
<feature type="compositionally biased region" description="Low complexity" evidence="6">
    <location>
        <begin position="1004"/>
        <end position="1021"/>
    </location>
</feature>
<feature type="compositionally biased region" description="Low complexity" evidence="6">
    <location>
        <begin position="844"/>
        <end position="868"/>
    </location>
</feature>
<protein>
    <submittedName>
        <fullName evidence="7">Uncharacterized protein</fullName>
    </submittedName>
</protein>
<dbReference type="OMA" id="ETRMHAE"/>
<dbReference type="GO" id="GO:0005876">
    <property type="term" value="C:spindle microtubule"/>
    <property type="evidence" value="ECO:0007669"/>
    <property type="project" value="TreeGrafter"/>
</dbReference>
<dbReference type="GO" id="GO:0008574">
    <property type="term" value="F:plus-end-directed microtubule motor activity"/>
    <property type="evidence" value="ECO:0007669"/>
    <property type="project" value="TreeGrafter"/>
</dbReference>
<feature type="region of interest" description="Disordered" evidence="6">
    <location>
        <begin position="1786"/>
        <end position="1851"/>
    </location>
</feature>
<comment type="subcellular location">
    <subcellularLocation>
        <location evidence="1">Cytoplasm</location>
        <location evidence="1">Cytoskeleton</location>
    </subcellularLocation>
</comment>
<keyword evidence="2" id="KW-0963">Cytoplasm</keyword>
<evidence type="ECO:0000256" key="3">
    <source>
        <dbReference type="ARBA" id="ARBA00023175"/>
    </source>
</evidence>
<feature type="region of interest" description="Disordered" evidence="6">
    <location>
        <begin position="537"/>
        <end position="563"/>
    </location>
</feature>
<feature type="compositionally biased region" description="Low complexity" evidence="6">
    <location>
        <begin position="211"/>
        <end position="234"/>
    </location>
</feature>
<feature type="region of interest" description="Disordered" evidence="6">
    <location>
        <begin position="2022"/>
        <end position="2057"/>
    </location>
</feature>
<feature type="compositionally biased region" description="Pro residues" evidence="6">
    <location>
        <begin position="869"/>
        <end position="890"/>
    </location>
</feature>
<gene>
    <name evidence="7" type="ORF">Vbra_3553</name>
</gene>
<feature type="region of interest" description="Disordered" evidence="6">
    <location>
        <begin position="1004"/>
        <end position="1026"/>
    </location>
</feature>
<keyword evidence="3" id="KW-0505">Motor protein</keyword>
<feature type="coiled-coil region" evidence="5">
    <location>
        <begin position="1028"/>
        <end position="1090"/>
    </location>
</feature>
<evidence type="ECO:0000256" key="4">
    <source>
        <dbReference type="ARBA" id="ARBA00023212"/>
    </source>
</evidence>
<feature type="coiled-coil region" evidence="5">
    <location>
        <begin position="1374"/>
        <end position="1472"/>
    </location>
</feature>
<feature type="compositionally biased region" description="Basic and acidic residues" evidence="6">
    <location>
        <begin position="800"/>
        <end position="809"/>
    </location>
</feature>
<feature type="region of interest" description="Disordered" evidence="6">
    <location>
        <begin position="475"/>
        <end position="504"/>
    </location>
</feature>
<feature type="compositionally biased region" description="Pro residues" evidence="6">
    <location>
        <begin position="92"/>
        <end position="111"/>
    </location>
</feature>
<feature type="compositionally biased region" description="Low complexity" evidence="6">
    <location>
        <begin position="475"/>
        <end position="501"/>
    </location>
</feature>
<dbReference type="InterPro" id="IPR047149">
    <property type="entry name" value="KIF11-like"/>
</dbReference>
<dbReference type="GO" id="GO:0051231">
    <property type="term" value="P:spindle elongation"/>
    <property type="evidence" value="ECO:0007669"/>
    <property type="project" value="TreeGrafter"/>
</dbReference>
<keyword evidence="4" id="KW-0206">Cytoskeleton</keyword>
<feature type="region of interest" description="Disordered" evidence="6">
    <location>
        <begin position="2150"/>
        <end position="2181"/>
    </location>
</feature>
<dbReference type="GO" id="GO:0090307">
    <property type="term" value="P:mitotic spindle assembly"/>
    <property type="evidence" value="ECO:0007669"/>
    <property type="project" value="TreeGrafter"/>
</dbReference>
<feature type="region of interest" description="Disordered" evidence="6">
    <location>
        <begin position="707"/>
        <end position="979"/>
    </location>
</feature>
<keyword evidence="8" id="KW-1185">Reference proteome</keyword>
<keyword evidence="5" id="KW-0175">Coiled coil</keyword>
<feature type="compositionally biased region" description="Pro residues" evidence="6">
    <location>
        <begin position="2041"/>
        <end position="2050"/>
    </location>
</feature>
<proteinExistence type="predicted"/>
<feature type="compositionally biased region" description="Basic and acidic residues" evidence="6">
    <location>
        <begin position="744"/>
        <end position="758"/>
    </location>
</feature>
<feature type="compositionally biased region" description="Low complexity" evidence="6">
    <location>
        <begin position="725"/>
        <end position="735"/>
    </location>
</feature>
<dbReference type="SUPFAM" id="SSF101447">
    <property type="entry name" value="Formin homology 2 domain (FH2 domain)"/>
    <property type="match status" value="1"/>
</dbReference>
<feature type="compositionally biased region" description="Pro residues" evidence="6">
    <location>
        <begin position="914"/>
        <end position="927"/>
    </location>
</feature>
<dbReference type="Proteomes" id="UP000041254">
    <property type="component" value="Unassembled WGS sequence"/>
</dbReference>
<feature type="compositionally biased region" description="Pro residues" evidence="6">
    <location>
        <begin position="666"/>
        <end position="682"/>
    </location>
</feature>
<feature type="compositionally biased region" description="Low complexity" evidence="6">
    <location>
        <begin position="1838"/>
        <end position="1847"/>
    </location>
</feature>
<feature type="compositionally biased region" description="Low complexity" evidence="6">
    <location>
        <begin position="951"/>
        <end position="969"/>
    </location>
</feature>
<organism evidence="7 8">
    <name type="scientific">Vitrella brassicaformis (strain CCMP3155)</name>
    <dbReference type="NCBI Taxonomy" id="1169540"/>
    <lineage>
        <taxon>Eukaryota</taxon>
        <taxon>Sar</taxon>
        <taxon>Alveolata</taxon>
        <taxon>Colpodellida</taxon>
        <taxon>Vitrellaceae</taxon>
        <taxon>Vitrella</taxon>
    </lineage>
</organism>
<feature type="region of interest" description="Disordered" evidence="6">
    <location>
        <begin position="24"/>
        <end position="320"/>
    </location>
</feature>
<feature type="compositionally biased region" description="Polar residues" evidence="6">
    <location>
        <begin position="1963"/>
        <end position="1974"/>
    </location>
</feature>
<feature type="compositionally biased region" description="Low complexity" evidence="6">
    <location>
        <begin position="334"/>
        <end position="350"/>
    </location>
</feature>
<feature type="coiled-coil region" evidence="5">
    <location>
        <begin position="1736"/>
        <end position="1770"/>
    </location>
</feature>
<feature type="region of interest" description="Disordered" evidence="6">
    <location>
        <begin position="2107"/>
        <end position="2131"/>
    </location>
</feature>
<dbReference type="EMBL" id="CDMY01000077">
    <property type="protein sequence ID" value="CEL92447.1"/>
    <property type="molecule type" value="Genomic_DNA"/>
</dbReference>
<dbReference type="PANTHER" id="PTHR47970">
    <property type="entry name" value="KINESIN-LIKE PROTEIN KIF11"/>
    <property type="match status" value="1"/>
</dbReference>
<dbReference type="InParanoid" id="A0A0G4E9X0"/>
<feature type="region of interest" description="Disordered" evidence="6">
    <location>
        <begin position="334"/>
        <end position="392"/>
    </location>
</feature>
<dbReference type="VEuPathDB" id="CryptoDB:Vbra_3553"/>
<evidence type="ECO:0000313" key="7">
    <source>
        <dbReference type="EMBL" id="CEL92447.1"/>
    </source>
</evidence>
<evidence type="ECO:0000256" key="2">
    <source>
        <dbReference type="ARBA" id="ARBA00022490"/>
    </source>
</evidence>
<dbReference type="PANTHER" id="PTHR47970:SF12">
    <property type="entry name" value="KINESIN FAMILY MEMBER 11"/>
    <property type="match status" value="1"/>
</dbReference>
<feature type="compositionally biased region" description="Pro residues" evidence="6">
    <location>
        <begin position="604"/>
        <end position="615"/>
    </location>
</feature>
<feature type="compositionally biased region" description="Pro residues" evidence="6">
    <location>
        <begin position="2162"/>
        <end position="2181"/>
    </location>
</feature>
<feature type="region of interest" description="Disordered" evidence="6">
    <location>
        <begin position="1876"/>
        <end position="1997"/>
    </location>
</feature>
<feature type="compositionally biased region" description="Gly residues" evidence="6">
    <location>
        <begin position="113"/>
        <end position="124"/>
    </location>
</feature>
<feature type="compositionally biased region" description="Polar residues" evidence="6">
    <location>
        <begin position="1786"/>
        <end position="1811"/>
    </location>
</feature>
<dbReference type="GO" id="GO:0072686">
    <property type="term" value="C:mitotic spindle"/>
    <property type="evidence" value="ECO:0007669"/>
    <property type="project" value="TreeGrafter"/>
</dbReference>
<feature type="compositionally biased region" description="Low complexity" evidence="6">
    <location>
        <begin position="899"/>
        <end position="913"/>
    </location>
</feature>
<feature type="coiled-coil region" evidence="5">
    <location>
        <begin position="1124"/>
        <end position="1325"/>
    </location>
</feature>
<evidence type="ECO:0000256" key="5">
    <source>
        <dbReference type="SAM" id="Coils"/>
    </source>
</evidence>
<feature type="coiled-coil region" evidence="5">
    <location>
        <begin position="1509"/>
        <end position="1614"/>
    </location>
</feature>
<reference evidence="7 8" key="1">
    <citation type="submission" date="2014-11" db="EMBL/GenBank/DDBJ databases">
        <authorList>
            <person name="Zhu J."/>
            <person name="Qi W."/>
            <person name="Song R."/>
        </authorList>
    </citation>
    <scope>NUCLEOTIDE SEQUENCE [LARGE SCALE GENOMIC DNA]</scope>
</reference>
<evidence type="ECO:0000313" key="8">
    <source>
        <dbReference type="Proteomes" id="UP000041254"/>
    </source>
</evidence>
<feature type="coiled-coil region" evidence="5">
    <location>
        <begin position="1646"/>
        <end position="1680"/>
    </location>
</feature>
<evidence type="ECO:0000256" key="1">
    <source>
        <dbReference type="ARBA" id="ARBA00004245"/>
    </source>
</evidence>
<accession>A0A0G4E9X0</accession>
<feature type="compositionally biased region" description="Polar residues" evidence="6">
    <location>
        <begin position="2112"/>
        <end position="2121"/>
    </location>
</feature>
<evidence type="ECO:0000256" key="6">
    <source>
        <dbReference type="SAM" id="MobiDB-lite"/>
    </source>
</evidence>
<feature type="compositionally biased region" description="Low complexity" evidence="6">
    <location>
        <begin position="785"/>
        <end position="799"/>
    </location>
</feature>
<feature type="region of interest" description="Disordered" evidence="6">
    <location>
        <begin position="591"/>
        <end position="686"/>
    </location>
</feature>
<feature type="compositionally biased region" description="Pro residues" evidence="6">
    <location>
        <begin position="270"/>
        <end position="290"/>
    </location>
</feature>
<sequence length="2312" mass="249593">MGGLVFVGPFGVKESVDDLECPVCLHSAQQPPPQSHAPPPYGHSPSPPPQEWHRQLQEQATVGPRKGADMMEDDDTGHEQRAVQQHASKAGPPRPPPLPFSTPRGGFPPPRGRGSGPPGMGPGRPDGPQGHLLPTPGPEVIPRSLQQAMKQQGGYHLPHYPGRQGDSGDRPGDRGAIPINPPGADRSGHGSQSPQQAGYRPPVSGNHPTKGFPQSQPFQQQQHMQGLQHGGSQMRVGQQHHQPPPESPYPRRPEQHCSSPAEGAVRQSQQPPPPSHAPPPFGQSPPPPPQEWYTRAHVSQESPASPYDWPPSPPQFSGPMFENEEENLIRMQQRLGSLRRPPTSSPSYTSRWRHPLPRPLTSCPPSPSHEAPKRQATWPRHGSPSTPNGSSMGEVLSRLRLYFQQIGMGEWMNGSMQGMQYAYSQSGDVTQATVCMSPTASPMAAAAVTQQDGAFGHAGFPACLHQAAMQGIASQSMAAQQHQQQQHLPQTQGQQLAGQAAMHPQQHFGADATPITQRSHSGDFGGVNTKKRVANAPLLRGPSPVQNQSPSDLPPEAHHTPAGHSMVALHPSVQQQQQRPQQEIAVWPAVDGFAPSSPDQEPFPHQPIAPPPPPAAHELPTFTKPRESQEAGDMAAAQDTTSQHHHQQQQQRQKAPTDEARGHGAFPPPVILPTPGEQPPTAPHAHELLPYHAPATEEMPRLREIGVGTMDPLPADGGQAAAARSLSGSDSRQSSPPGAQHQQVGRERVERERDDQRQPRPSWHPSLRIFNSSIKDVRKQTRQEAAGAVSLSGRAGAAGRAREGGEEGHPGPADVTDETEVEGGPSSGPAERQAGAEATARPKAPGQFAAPPPAQQESAQAGGRASAVPPAPVHRPAPPEPVSPPRPPSAVPSTDAKEPAAAAAAGAASSSSAPPAPPPPPPPPPGPSGMMGSQRSRKPSLRISNAAASRPSPSTNTNTTNTTTTTTPTARAQVAEDTEDVERAACEAAIDAALALSPLCRPAASSDTPLAAPAAAPAAARSESDQVEAPLRAELEQLKAEYERVQQSAAHFSEFWAEAQQELDAARQRVAQLQEQLKDAQQGWQQAERARDALMFWHKPGPRWGWMPRTYWEDEDDDEDDTRSDVTEVEISELQQEIDRLLRERNALVKQSQQREAELQGQIEGLLEERQESEKSRIALAEELDATRQSQQTLREVLHTLREELQTLRRKSREEEDLRTFAASTLAAEQAKELETLKQQNTALLQEQASWLTLFSTKLNEAEKLRDVLSSMQQDNEAAAAAVSTQQEQRIRYLDEERASLVAANQQLQGDKEGLVQKVKALQSDLAAVRTPPDLSAADWESTADVPAARRPDTAVMETQTDGVGDGERRTERVEDGGIAVEALQAEIKQLTEEKSSVQSELMERIRQIDELKTRETELSADLQQEHDERRAETDRWVQQFAALREEKAAMIQSLSEKSQQQETELRDRIEQREVEAYRRGEGMMEGWLASEKARQESEKSRIALAEELDATKQSQQTLREELHTLREELQTLRRNSREEEDLRTFAASTLAAEQAKELDTLKQQNTALLQEQTLLSTKLNEAEKLREALSSMQQDNEAAAAQLEQKAIDLERVVKDKDDIIQEREAEILALRDTAAVSTQQEQRIRDLDEERASLVAANQELQGDKEGLVQKVKALQSDLAAVSTQPNVPAANWESTADVPAARRPDTAVMETQTDGVGDGERHTERIDDGGIVVEALQEETKQLTEEKSSLQLELMESIRQIDELKTRETELSANLQLPQPQEQLAGQAAMLSQQQQFGADATSTTQRPHSGDFGGVTTKKRVASAPLPRCPPPVQDQSPSDQAPAGHSMAAFHPSVQQQQQRPQQEIAVWPAVDGFAPSPPDQQPFAHQSMAPPPPPAAHELPTFTKPRGTQEAGDMAAAQATTSQQHHHHQQQQQRSEGMVSVARSSFHAGGGGAAVGTDQSIPTRSSISGEPLHSASGPWHQQQPPPIPGAGGRLRMVNGAEGVDLRNLIMSEHHRQAAMQVQQPQQQQQQGGSPPRVPLTPTPRPAGVVTPPHLRVAVLGGGRGEEREGSVQWVGVPSPPPNLAGRVLPPPPGPKASYVTPKFGSPGNQSAQLSPPSAMPEPNRVEAPVGAAEPVVKLGEVSQRLTGASQQVPSSAPSPPFPPVHGGPPPPPLPHRPLLAPPPLCTPLFASPIHAPMMPPIMAQQQNFLPRPPPVHMAPPYLGPSINPTLTHPTIEGVGRLQPPMVMMPVPMQRPVLPGGVAPPIFGGGAVGMRVAAGVGVRGGGQQLRGGGMSKCCDVPRVPRGG</sequence>
<name>A0A0G4E9X0_VITBC</name>